<dbReference type="EMBL" id="CP155573">
    <property type="protein sequence ID" value="XFO69001.1"/>
    <property type="molecule type" value="Genomic_DNA"/>
</dbReference>
<dbReference type="InterPro" id="IPR000477">
    <property type="entry name" value="RT_dom"/>
</dbReference>
<dbReference type="InterPro" id="IPR051083">
    <property type="entry name" value="GrpII_Intron_Splice-Mob/Def"/>
</dbReference>
<feature type="domain" description="Reverse transcriptase" evidence="1">
    <location>
        <begin position="88"/>
        <end position="333"/>
    </location>
</feature>
<dbReference type="InterPro" id="IPR030931">
    <property type="entry name" value="Group_II_RT_mat"/>
</dbReference>
<accession>A0ABZ3ITY2</accession>
<proteinExistence type="predicted"/>
<dbReference type="SUPFAM" id="SSF56672">
    <property type="entry name" value="DNA/RNA polymerases"/>
    <property type="match status" value="1"/>
</dbReference>
<dbReference type="InterPro" id="IPR025960">
    <property type="entry name" value="RVT_N"/>
</dbReference>
<reference evidence="2" key="1">
    <citation type="submission" date="2024-05" db="EMBL/GenBank/DDBJ databases">
        <title>Isolation and characterization of Sporomusa carbonis sp. nov., a carboxydotrophic hydrogenogen in the genus of Sporomusa isolated from a charcoal burning pile.</title>
        <authorList>
            <person name="Boeer T."/>
            <person name="Rosenbaum F."/>
            <person name="Eysell L."/>
            <person name="Mueller V."/>
            <person name="Daniel R."/>
            <person name="Poehlein A."/>
        </authorList>
    </citation>
    <scope>NUCLEOTIDE SEQUENCE [LARGE SCALE GENOMIC DNA]</scope>
    <source>
        <strain evidence="2">DSM 10669</strain>
    </source>
</reference>
<dbReference type="Pfam" id="PF08388">
    <property type="entry name" value="GIIM"/>
    <property type="match status" value="1"/>
</dbReference>
<dbReference type="CDD" id="cd01651">
    <property type="entry name" value="RT_G2_intron"/>
    <property type="match status" value="1"/>
</dbReference>
<dbReference type="PANTHER" id="PTHR34047:SF10">
    <property type="entry name" value="GROUP II INTRON-ASSOCIATED OPEN READING FRAME"/>
    <property type="match status" value="1"/>
</dbReference>
<dbReference type="RefSeq" id="WP_211289638.1">
    <property type="nucleotide sequence ID" value="NZ_CP155573.1"/>
</dbReference>
<dbReference type="InterPro" id="IPR043502">
    <property type="entry name" value="DNA/RNA_pol_sf"/>
</dbReference>
<evidence type="ECO:0000313" key="3">
    <source>
        <dbReference type="Proteomes" id="UP000216752"/>
    </source>
</evidence>
<protein>
    <recommendedName>
        <fullName evidence="1">Reverse transcriptase domain-containing protein</fullName>
    </recommendedName>
</protein>
<dbReference type="PROSITE" id="PS50878">
    <property type="entry name" value="RT_POL"/>
    <property type="match status" value="1"/>
</dbReference>
<dbReference type="Pfam" id="PF00078">
    <property type="entry name" value="RVT_1"/>
    <property type="match status" value="1"/>
</dbReference>
<evidence type="ECO:0000259" key="1">
    <source>
        <dbReference type="PROSITE" id="PS50878"/>
    </source>
</evidence>
<dbReference type="InterPro" id="IPR013597">
    <property type="entry name" value="Mat_intron_G2"/>
</dbReference>
<organism evidence="2 3">
    <name type="scientific">Sporomusa silvacetica DSM 10669</name>
    <dbReference type="NCBI Taxonomy" id="1123289"/>
    <lineage>
        <taxon>Bacteria</taxon>
        <taxon>Bacillati</taxon>
        <taxon>Bacillota</taxon>
        <taxon>Negativicutes</taxon>
        <taxon>Selenomonadales</taxon>
        <taxon>Sporomusaceae</taxon>
        <taxon>Sporomusa</taxon>
    </lineage>
</organism>
<keyword evidence="3" id="KW-1185">Reference proteome</keyword>
<name>A0ABZ3ITY2_9FIRM</name>
<dbReference type="Pfam" id="PF13655">
    <property type="entry name" value="RVT_N"/>
    <property type="match status" value="1"/>
</dbReference>
<gene>
    <name evidence="2" type="ORF">SPSIL_052290</name>
</gene>
<evidence type="ECO:0000313" key="2">
    <source>
        <dbReference type="EMBL" id="XFO69001.1"/>
    </source>
</evidence>
<dbReference type="PANTHER" id="PTHR34047">
    <property type="entry name" value="NUCLEAR INTRON MATURASE 1, MITOCHONDRIAL-RELATED"/>
    <property type="match status" value="1"/>
</dbReference>
<sequence>MNMALKPMYDWRTIPWTKVFREVFKLQKRVYQASLRGDKRTARKLQRLLMKSWYGRLLAVRRVTQDNQGKKTPGIDGVVILDPKRKMELAQTIQLREKPQPVKRVYIPKPGNKQEKRPLGIPVIQDRAKQAVVKLALEPEWEAKFETNSYGFRPGRGTHDAVEAIFNSLIIPKFVLDADIRGCFDRIDHEQLLNKLDTFPLVRRKIKGWLKAGAMDGGVFYSSDSGTPQGSICSPLLANVALHGLETEIEAAFPKQKTVKGRRIYWKPQVIRYADDFVILHRDAPSVTVARKLTETWLSKMGLELKPEKTKYAHTMNCLEQEKPGFDFLGFTMRQFPLGKKEKSASAKDRPQRFKTLIKPSQAGVKRHIDKIRSIIRKHRTSNQGSLIYELNPVIRGWCNYYSTVVSKKVFAKIENVVFQMLWSWAKRRHPEKSRHWIYKRYWIAHMGKIAFKDKDSPPIIKHNATPIRRHIKVQTTRSPFDGDWLYWATRMGKYTSLDKKVAEALKKQKGKCVLCGLYFTELDLPSTVSLANKDHPAMYWLTHSHCQ</sequence>
<dbReference type="Proteomes" id="UP000216752">
    <property type="component" value="Chromosome"/>
</dbReference>
<dbReference type="NCBIfam" id="TIGR04416">
    <property type="entry name" value="group_II_RT_mat"/>
    <property type="match status" value="1"/>
</dbReference>